<feature type="active site" evidence="9">
    <location>
        <position position="261"/>
    </location>
</feature>
<comment type="caution">
    <text evidence="13">The sequence shown here is derived from an EMBL/GenBank/DDBJ whole genome shotgun (WGS) entry which is preliminary data.</text>
</comment>
<dbReference type="PROSITE" id="PS51900">
    <property type="entry name" value="CB"/>
    <property type="match status" value="1"/>
</dbReference>
<accession>A0AAX2SGA6</accession>
<gene>
    <name evidence="9" type="primary">xerC</name>
    <name evidence="13" type="ORF">E4P33_02460</name>
</gene>
<feature type="active site" evidence="9">
    <location>
        <position position="334"/>
    </location>
</feature>
<feature type="active site" description="O-(3'-phospho-DNA)-tyrosine intermediate" evidence="9">
    <location>
        <position position="366"/>
    </location>
</feature>
<dbReference type="PANTHER" id="PTHR30349:SF77">
    <property type="entry name" value="TYROSINE RECOMBINASE XERC"/>
    <property type="match status" value="1"/>
</dbReference>
<dbReference type="InterPro" id="IPR044068">
    <property type="entry name" value="CB"/>
</dbReference>
<dbReference type="InterPro" id="IPR010998">
    <property type="entry name" value="Integrase_recombinase_N"/>
</dbReference>
<dbReference type="Pfam" id="PF00589">
    <property type="entry name" value="Phage_integrase"/>
    <property type="match status" value="1"/>
</dbReference>
<sequence>MAGQDETPADGRTLTDGRTPAGGPPAPGGRTPAGGRPSAVERTVAVGRAATNGRSAPQTRASRSVDAAERTSPATSTEPGPLDHYLPGFRAHLGLERSRSDNTVRAYTTDIADLSRWMHGTGIDDIDLLDRDALRGWLADRHQRGLARSSITRGIAAVHTFFRWAVDTQGLRHDPAAGLKGPRPARHLPEVVGATALSTMLETLADTALGEHEDERAAALAARDWALLELLYATGARIGELVGADRAHLDRTQHVLTVTGKGNRQRRVPYGQRAGEALALWEHRRPALAGPRAADALFLGARGARIDPRVARGVVARALDSVPDTGARGPHSLRHSAATHLLDGGADLRSVQELLGHATVATTQIYTHVSVDRLRKAYSQAHPRA</sequence>
<dbReference type="GO" id="GO:0005737">
    <property type="term" value="C:cytoplasm"/>
    <property type="evidence" value="ECO:0007669"/>
    <property type="project" value="UniProtKB-SubCell"/>
</dbReference>
<dbReference type="PANTHER" id="PTHR30349">
    <property type="entry name" value="PHAGE INTEGRASE-RELATED"/>
    <property type="match status" value="1"/>
</dbReference>
<dbReference type="Gene3D" id="1.10.150.130">
    <property type="match status" value="1"/>
</dbReference>
<dbReference type="Proteomes" id="UP000298017">
    <property type="component" value="Unassembled WGS sequence"/>
</dbReference>
<evidence type="ECO:0000256" key="3">
    <source>
        <dbReference type="ARBA" id="ARBA00022618"/>
    </source>
</evidence>
<dbReference type="GO" id="GO:0009037">
    <property type="term" value="F:tyrosine-based site-specific recombinase activity"/>
    <property type="evidence" value="ECO:0007669"/>
    <property type="project" value="UniProtKB-UniRule"/>
</dbReference>
<feature type="region of interest" description="Disordered" evidence="10">
    <location>
        <begin position="1"/>
        <end position="85"/>
    </location>
</feature>
<dbReference type="InterPro" id="IPR023009">
    <property type="entry name" value="Tyrosine_recombinase_XerC/XerD"/>
</dbReference>
<dbReference type="SUPFAM" id="SSF56349">
    <property type="entry name" value="DNA breaking-rejoining enzymes"/>
    <property type="match status" value="1"/>
</dbReference>
<dbReference type="Pfam" id="PF02899">
    <property type="entry name" value="Phage_int_SAM_1"/>
    <property type="match status" value="1"/>
</dbReference>
<dbReference type="RefSeq" id="WP_135010034.1">
    <property type="nucleotide sequence ID" value="NZ_CP192755.1"/>
</dbReference>
<keyword evidence="5 9" id="KW-0229">DNA integration</keyword>
<evidence type="ECO:0000256" key="10">
    <source>
        <dbReference type="SAM" id="MobiDB-lite"/>
    </source>
</evidence>
<evidence type="ECO:0000313" key="14">
    <source>
        <dbReference type="Proteomes" id="UP000298017"/>
    </source>
</evidence>
<evidence type="ECO:0000256" key="8">
    <source>
        <dbReference type="ARBA" id="ARBA00023306"/>
    </source>
</evidence>
<dbReference type="GO" id="GO:0051301">
    <property type="term" value="P:cell division"/>
    <property type="evidence" value="ECO:0007669"/>
    <property type="project" value="UniProtKB-KW"/>
</dbReference>
<dbReference type="AlphaFoldDB" id="A0AAX2SGA6"/>
<feature type="active site" evidence="9">
    <location>
        <position position="331"/>
    </location>
</feature>
<keyword evidence="2 9" id="KW-0963">Cytoplasm</keyword>
<name>A0AAX2SGA6_KOCRH</name>
<dbReference type="InterPro" id="IPR002104">
    <property type="entry name" value="Integrase_catalytic"/>
</dbReference>
<dbReference type="Gene3D" id="1.10.443.10">
    <property type="entry name" value="Intergrase catalytic core"/>
    <property type="match status" value="1"/>
</dbReference>
<reference evidence="13 14" key="1">
    <citation type="submission" date="2019-03" db="EMBL/GenBank/DDBJ databases">
        <title>Genome Sequencing and Assembly of Various Microbes Isolated from Alder Root Nodule.</title>
        <authorList>
            <person name="Swanson E."/>
            <person name="Sevigny J.L."/>
            <person name="Pesce C."/>
            <person name="Davis I."/>
            <person name="Kleiner V."/>
            <person name="Tisa L."/>
        </authorList>
    </citation>
    <scope>NUCLEOTIDE SEQUENCE [LARGE SCALE GENOMIC DNA]</scope>
    <source>
        <strain evidence="13 14">4R-31</strain>
    </source>
</reference>
<dbReference type="InterPro" id="IPR004107">
    <property type="entry name" value="Integrase_SAM-like_N"/>
</dbReference>
<keyword evidence="4 9" id="KW-0159">Chromosome partition</keyword>
<dbReference type="GO" id="GO:0003677">
    <property type="term" value="F:DNA binding"/>
    <property type="evidence" value="ECO:0007669"/>
    <property type="project" value="UniProtKB-UniRule"/>
</dbReference>
<evidence type="ECO:0000313" key="13">
    <source>
        <dbReference type="EMBL" id="TFI02492.1"/>
    </source>
</evidence>
<evidence type="ECO:0000256" key="7">
    <source>
        <dbReference type="ARBA" id="ARBA00023172"/>
    </source>
</evidence>
<feature type="active site" evidence="9">
    <location>
        <position position="237"/>
    </location>
</feature>
<evidence type="ECO:0000256" key="2">
    <source>
        <dbReference type="ARBA" id="ARBA00022490"/>
    </source>
</evidence>
<keyword evidence="7 9" id="KW-0233">DNA recombination</keyword>
<feature type="compositionally biased region" description="Low complexity" evidence="10">
    <location>
        <begin position="28"/>
        <end position="37"/>
    </location>
</feature>
<keyword evidence="6 9" id="KW-0238">DNA-binding</keyword>
<comment type="subunit">
    <text evidence="9">Forms a cyclic heterotetrameric complex composed of two molecules of XerC and two molecules of XerD.</text>
</comment>
<evidence type="ECO:0000259" key="12">
    <source>
        <dbReference type="PROSITE" id="PS51900"/>
    </source>
</evidence>
<evidence type="ECO:0000256" key="4">
    <source>
        <dbReference type="ARBA" id="ARBA00022829"/>
    </source>
</evidence>
<dbReference type="GO" id="GO:0007059">
    <property type="term" value="P:chromosome segregation"/>
    <property type="evidence" value="ECO:0007669"/>
    <property type="project" value="UniProtKB-UniRule"/>
</dbReference>
<keyword evidence="3 9" id="KW-0132">Cell division</keyword>
<proteinExistence type="inferred from homology"/>
<keyword evidence="8 9" id="KW-0131">Cell cycle</keyword>
<keyword evidence="14" id="KW-1185">Reference proteome</keyword>
<evidence type="ECO:0000256" key="9">
    <source>
        <dbReference type="HAMAP-Rule" id="MF_01808"/>
    </source>
</evidence>
<feature type="domain" description="Tyr recombinase" evidence="11">
    <location>
        <begin position="187"/>
        <end position="379"/>
    </location>
</feature>
<feature type="compositionally biased region" description="Polar residues" evidence="10">
    <location>
        <begin position="52"/>
        <end position="62"/>
    </location>
</feature>
<organism evidence="13 14">
    <name type="scientific">Kocuria rhizophila</name>
    <dbReference type="NCBI Taxonomy" id="72000"/>
    <lineage>
        <taxon>Bacteria</taxon>
        <taxon>Bacillati</taxon>
        <taxon>Actinomycetota</taxon>
        <taxon>Actinomycetes</taxon>
        <taxon>Micrococcales</taxon>
        <taxon>Micrococcaceae</taxon>
        <taxon>Kocuria</taxon>
    </lineage>
</organism>
<protein>
    <recommendedName>
        <fullName evidence="9">Tyrosine recombinase XerC</fullName>
    </recommendedName>
</protein>
<evidence type="ECO:0000256" key="1">
    <source>
        <dbReference type="ARBA" id="ARBA00004496"/>
    </source>
</evidence>
<feature type="active site" evidence="9">
    <location>
        <position position="357"/>
    </location>
</feature>
<feature type="domain" description="Core-binding (CB)" evidence="12">
    <location>
        <begin position="80"/>
        <end position="166"/>
    </location>
</feature>
<comment type="subcellular location">
    <subcellularLocation>
        <location evidence="1 9">Cytoplasm</location>
    </subcellularLocation>
</comment>
<evidence type="ECO:0000256" key="5">
    <source>
        <dbReference type="ARBA" id="ARBA00022908"/>
    </source>
</evidence>
<dbReference type="InterPro" id="IPR013762">
    <property type="entry name" value="Integrase-like_cat_sf"/>
</dbReference>
<dbReference type="InterPro" id="IPR050090">
    <property type="entry name" value="Tyrosine_recombinase_XerCD"/>
</dbReference>
<evidence type="ECO:0000256" key="6">
    <source>
        <dbReference type="ARBA" id="ARBA00023125"/>
    </source>
</evidence>
<evidence type="ECO:0000259" key="11">
    <source>
        <dbReference type="PROSITE" id="PS51898"/>
    </source>
</evidence>
<dbReference type="PROSITE" id="PS51898">
    <property type="entry name" value="TYR_RECOMBINASE"/>
    <property type="match status" value="1"/>
</dbReference>
<comment type="function">
    <text evidence="9">Site-specific tyrosine recombinase, which acts by catalyzing the cutting and rejoining of the recombining DNA molecules. The XerC-XerD complex is essential to convert dimers of the bacterial chromosome into monomers to permit their segregation at cell division. It also contributes to the segregational stability of plasmids.</text>
</comment>
<dbReference type="InterPro" id="IPR011010">
    <property type="entry name" value="DNA_brk_join_enz"/>
</dbReference>
<dbReference type="HAMAP" id="MF_01808">
    <property type="entry name" value="Recomb_XerC_XerD"/>
    <property type="match status" value="1"/>
</dbReference>
<dbReference type="EMBL" id="SPNK01000002">
    <property type="protein sequence ID" value="TFI02492.1"/>
    <property type="molecule type" value="Genomic_DNA"/>
</dbReference>
<dbReference type="GO" id="GO:0006313">
    <property type="term" value="P:DNA transposition"/>
    <property type="evidence" value="ECO:0007669"/>
    <property type="project" value="UniProtKB-UniRule"/>
</dbReference>
<comment type="similarity">
    <text evidence="9">Belongs to the 'phage' integrase family. XerC subfamily.</text>
</comment>